<dbReference type="EMBL" id="BTGD01000005">
    <property type="protein sequence ID" value="GMM55208.1"/>
    <property type="molecule type" value="Genomic_DNA"/>
</dbReference>
<keyword evidence="9" id="KW-0227">DNA damage</keyword>
<comment type="subunit">
    <text evidence="9">Component of the NuA4 histone acetyltransferase complex.</text>
</comment>
<comment type="subcellular location">
    <subcellularLocation>
        <location evidence="1 9">Nucleus</location>
    </subcellularLocation>
</comment>
<dbReference type="GO" id="GO:0006325">
    <property type="term" value="P:chromatin organization"/>
    <property type="evidence" value="ECO:0007669"/>
    <property type="project" value="UniProtKB-KW"/>
</dbReference>
<comment type="caution">
    <text evidence="12">The sequence shown here is derived from an EMBL/GenBank/DDBJ whole genome shotgun (WGS) entry which is preliminary data.</text>
</comment>
<evidence type="ECO:0000256" key="9">
    <source>
        <dbReference type="RuleBase" id="RU368022"/>
    </source>
</evidence>
<keyword evidence="5 9" id="KW-0805">Transcription regulation</keyword>
<comment type="function">
    <text evidence="9">Component of the NuA4 histone acetyltransferase complex which is involved in transcriptional activation of selected genes principally by acetylation of nucleosomal histone H4 and H2A. The NuA4 complex is also involved in DNA repair.</text>
</comment>
<keyword evidence="7 9" id="KW-0804">Transcription</keyword>
<feature type="region of interest" description="Disordered" evidence="11">
    <location>
        <begin position="77"/>
        <end position="103"/>
    </location>
</feature>
<evidence type="ECO:0000256" key="1">
    <source>
        <dbReference type="ARBA" id="ARBA00004123"/>
    </source>
</evidence>
<organism evidence="12 13">
    <name type="scientific">Maudiozyma humilis</name>
    <name type="common">Sour dough yeast</name>
    <name type="synonym">Kazachstania humilis</name>
    <dbReference type="NCBI Taxonomy" id="51915"/>
    <lineage>
        <taxon>Eukaryota</taxon>
        <taxon>Fungi</taxon>
        <taxon>Dikarya</taxon>
        <taxon>Ascomycota</taxon>
        <taxon>Saccharomycotina</taxon>
        <taxon>Saccharomycetes</taxon>
        <taxon>Saccharomycetales</taxon>
        <taxon>Saccharomycetaceae</taxon>
        <taxon>Maudiozyma</taxon>
    </lineage>
</organism>
<keyword evidence="8 9" id="KW-0539">Nucleus</keyword>
<evidence type="ECO:0000256" key="4">
    <source>
        <dbReference type="ARBA" id="ARBA00022853"/>
    </source>
</evidence>
<evidence type="ECO:0000256" key="7">
    <source>
        <dbReference type="ARBA" id="ARBA00023163"/>
    </source>
</evidence>
<evidence type="ECO:0000313" key="12">
    <source>
        <dbReference type="EMBL" id="GMM55208.1"/>
    </source>
</evidence>
<reference evidence="12 13" key="1">
    <citation type="journal article" date="2023" name="Elife">
        <title>Identification of key yeast species and microbe-microbe interactions impacting larval growth of Drosophila in the wild.</title>
        <authorList>
            <person name="Mure A."/>
            <person name="Sugiura Y."/>
            <person name="Maeda R."/>
            <person name="Honda K."/>
            <person name="Sakurai N."/>
            <person name="Takahashi Y."/>
            <person name="Watada M."/>
            <person name="Katoh T."/>
            <person name="Gotoh A."/>
            <person name="Gotoh Y."/>
            <person name="Taniguchi I."/>
            <person name="Nakamura K."/>
            <person name="Hayashi T."/>
            <person name="Katayama T."/>
            <person name="Uemura T."/>
            <person name="Hattori Y."/>
        </authorList>
    </citation>
    <scope>NUCLEOTIDE SEQUENCE [LARGE SCALE GENOMIC DNA]</scope>
    <source>
        <strain evidence="12 13">KH-74</strain>
    </source>
</reference>
<accession>A0AAV5RVD2</accession>
<feature type="coiled-coil region" evidence="10">
    <location>
        <begin position="12"/>
        <end position="46"/>
    </location>
</feature>
<evidence type="ECO:0000256" key="8">
    <source>
        <dbReference type="ARBA" id="ARBA00023242"/>
    </source>
</evidence>
<evidence type="ECO:0000256" key="11">
    <source>
        <dbReference type="SAM" id="MobiDB-lite"/>
    </source>
</evidence>
<protein>
    <recommendedName>
        <fullName evidence="3 9">Chromatin modification-related protein EAF6</fullName>
    </recommendedName>
</protein>
<dbReference type="AlphaFoldDB" id="A0AAV5RVD2"/>
<sequence length="137" mass="15291">MSEPTPQQQQEYAALKEHLKQALADRKQLGDDLNRLQQQVYDKETEYFSQVTPEGLLITGAPVSQGNIIRGFDGFAKNAHHQNTHHGAPQHDDPLGTGLPNKDRVFSLSDMEFVKQMLADDLLPGFDDAKESQPGNH</sequence>
<evidence type="ECO:0000313" key="13">
    <source>
        <dbReference type="Proteomes" id="UP001377567"/>
    </source>
</evidence>
<keyword evidence="4 9" id="KW-0156">Chromatin regulator</keyword>
<name>A0AAV5RVD2_MAUHU</name>
<dbReference type="InterPro" id="IPR015418">
    <property type="entry name" value="Eaf6"/>
</dbReference>
<keyword evidence="6 10" id="KW-0175">Coiled coil</keyword>
<keyword evidence="9" id="KW-0234">DNA repair</keyword>
<dbReference type="Proteomes" id="UP001377567">
    <property type="component" value="Unassembled WGS sequence"/>
</dbReference>
<gene>
    <name evidence="12" type="ORF">DAKH74_018240</name>
</gene>
<comment type="similarity">
    <text evidence="2 9">Belongs to the EAF6 family.</text>
</comment>
<evidence type="ECO:0000256" key="2">
    <source>
        <dbReference type="ARBA" id="ARBA00010916"/>
    </source>
</evidence>
<evidence type="ECO:0000256" key="3">
    <source>
        <dbReference type="ARBA" id="ARBA00018504"/>
    </source>
</evidence>
<evidence type="ECO:0000256" key="5">
    <source>
        <dbReference type="ARBA" id="ARBA00023015"/>
    </source>
</evidence>
<evidence type="ECO:0000256" key="6">
    <source>
        <dbReference type="ARBA" id="ARBA00023054"/>
    </source>
</evidence>
<evidence type="ECO:0000256" key="10">
    <source>
        <dbReference type="SAM" id="Coils"/>
    </source>
</evidence>
<dbReference type="GO" id="GO:0006281">
    <property type="term" value="P:DNA repair"/>
    <property type="evidence" value="ECO:0007669"/>
    <property type="project" value="UniProtKB-UniRule"/>
</dbReference>
<dbReference type="PANTHER" id="PTHR13476">
    <property type="entry name" value="CHROMATIN MODIFICATION-RELATED PROTEIN MEAF6"/>
    <property type="match status" value="1"/>
</dbReference>
<proteinExistence type="inferred from homology"/>
<dbReference type="GO" id="GO:0005634">
    <property type="term" value="C:nucleus"/>
    <property type="evidence" value="ECO:0007669"/>
    <property type="project" value="UniProtKB-SubCell"/>
</dbReference>
<dbReference type="Pfam" id="PF09340">
    <property type="entry name" value="NuA4"/>
    <property type="match status" value="1"/>
</dbReference>
<keyword evidence="13" id="KW-1185">Reference proteome</keyword>
<dbReference type="GO" id="GO:0035267">
    <property type="term" value="C:NuA4 histone acetyltransferase complex"/>
    <property type="evidence" value="ECO:0007669"/>
    <property type="project" value="UniProtKB-UniRule"/>
</dbReference>